<protein>
    <submittedName>
        <fullName evidence="2">Uncharacterized protein</fullName>
    </submittedName>
</protein>
<evidence type="ECO:0000313" key="1">
    <source>
        <dbReference type="Proteomes" id="UP000887564"/>
    </source>
</evidence>
<name>A0A914S4B0_PAREQ</name>
<organism evidence="1 2">
    <name type="scientific">Parascaris equorum</name>
    <name type="common">Equine roundworm</name>
    <dbReference type="NCBI Taxonomy" id="6256"/>
    <lineage>
        <taxon>Eukaryota</taxon>
        <taxon>Metazoa</taxon>
        <taxon>Ecdysozoa</taxon>
        <taxon>Nematoda</taxon>
        <taxon>Chromadorea</taxon>
        <taxon>Rhabditida</taxon>
        <taxon>Spirurina</taxon>
        <taxon>Ascaridomorpha</taxon>
        <taxon>Ascaridoidea</taxon>
        <taxon>Ascarididae</taxon>
        <taxon>Parascaris</taxon>
    </lineage>
</organism>
<proteinExistence type="predicted"/>
<dbReference type="AlphaFoldDB" id="A0A914S4B0"/>
<accession>A0A914S4B0</accession>
<sequence>MKTPEFCFRITVIEATDISEQYADYTFYAVYN</sequence>
<evidence type="ECO:0000313" key="2">
    <source>
        <dbReference type="WBParaSite" id="PEQ_0001363001-mRNA-1"/>
    </source>
</evidence>
<keyword evidence="1" id="KW-1185">Reference proteome</keyword>
<reference evidence="2" key="1">
    <citation type="submission" date="2022-11" db="UniProtKB">
        <authorList>
            <consortium name="WormBaseParasite"/>
        </authorList>
    </citation>
    <scope>IDENTIFICATION</scope>
</reference>
<dbReference type="Proteomes" id="UP000887564">
    <property type="component" value="Unplaced"/>
</dbReference>
<dbReference type="WBParaSite" id="PEQ_0001363001-mRNA-1">
    <property type="protein sequence ID" value="PEQ_0001363001-mRNA-1"/>
    <property type="gene ID" value="PEQ_0001363001"/>
</dbReference>